<feature type="compositionally biased region" description="Basic residues" evidence="1">
    <location>
        <begin position="12"/>
        <end position="21"/>
    </location>
</feature>
<dbReference type="Proteomes" id="UP000479710">
    <property type="component" value="Unassembled WGS sequence"/>
</dbReference>
<evidence type="ECO:0000256" key="1">
    <source>
        <dbReference type="SAM" id="MobiDB-lite"/>
    </source>
</evidence>
<reference evidence="2 3" key="1">
    <citation type="submission" date="2019-11" db="EMBL/GenBank/DDBJ databases">
        <title>Whole genome sequence of Oryza granulata.</title>
        <authorList>
            <person name="Li W."/>
        </authorList>
    </citation>
    <scope>NUCLEOTIDE SEQUENCE [LARGE SCALE GENOMIC DNA]</scope>
    <source>
        <strain evidence="3">cv. Menghai</strain>
        <tissue evidence="2">Leaf</tissue>
    </source>
</reference>
<feature type="region of interest" description="Disordered" evidence="1">
    <location>
        <begin position="12"/>
        <end position="128"/>
    </location>
</feature>
<proteinExistence type="predicted"/>
<dbReference type="EMBL" id="SPHZ02000002">
    <property type="protein sequence ID" value="KAF0930700.1"/>
    <property type="molecule type" value="Genomic_DNA"/>
</dbReference>
<organism evidence="2 3">
    <name type="scientific">Oryza meyeriana var. granulata</name>
    <dbReference type="NCBI Taxonomy" id="110450"/>
    <lineage>
        <taxon>Eukaryota</taxon>
        <taxon>Viridiplantae</taxon>
        <taxon>Streptophyta</taxon>
        <taxon>Embryophyta</taxon>
        <taxon>Tracheophyta</taxon>
        <taxon>Spermatophyta</taxon>
        <taxon>Magnoliopsida</taxon>
        <taxon>Liliopsida</taxon>
        <taxon>Poales</taxon>
        <taxon>Poaceae</taxon>
        <taxon>BOP clade</taxon>
        <taxon>Oryzoideae</taxon>
        <taxon>Oryzeae</taxon>
        <taxon>Oryzinae</taxon>
        <taxon>Oryza</taxon>
        <taxon>Oryza meyeriana</taxon>
    </lineage>
</organism>
<accession>A0A6G1F1C7</accession>
<protein>
    <submittedName>
        <fullName evidence="2">Uncharacterized protein</fullName>
    </submittedName>
</protein>
<keyword evidence="3" id="KW-1185">Reference proteome</keyword>
<feature type="compositionally biased region" description="Basic residues" evidence="1">
    <location>
        <begin position="118"/>
        <end position="128"/>
    </location>
</feature>
<evidence type="ECO:0000313" key="3">
    <source>
        <dbReference type="Proteomes" id="UP000479710"/>
    </source>
</evidence>
<dbReference type="AlphaFoldDB" id="A0A6G1F1C7"/>
<evidence type="ECO:0000313" key="2">
    <source>
        <dbReference type="EMBL" id="KAF0930700.1"/>
    </source>
</evidence>
<gene>
    <name evidence="2" type="ORF">E2562_034640</name>
</gene>
<name>A0A6G1F1C7_9ORYZ</name>
<sequence length="128" mass="14718">MGSFYLYLSRDLRKRSNPRRKGGQEREEDYLEGGDGVSCMLDGVGGGASPVATPRRKSAPSPVARRGRRHEEEGGRRRKLAQAASLRAQPRNETALPDLARWRKRQRWPSRNEEATRRGGHRVRRWLR</sequence>
<comment type="caution">
    <text evidence="2">The sequence shown here is derived from an EMBL/GenBank/DDBJ whole genome shotgun (WGS) entry which is preliminary data.</text>
</comment>